<keyword evidence="1" id="KW-0067">ATP-binding</keyword>
<dbReference type="Proteomes" id="UP000192161">
    <property type="component" value="Chromosome"/>
</dbReference>
<keyword evidence="2" id="KW-0472">Membrane</keyword>
<dbReference type="PROSITE" id="PS50901">
    <property type="entry name" value="FTSK"/>
    <property type="match status" value="1"/>
</dbReference>
<dbReference type="Pfam" id="PF01580">
    <property type="entry name" value="FtsK_SpoIIIE"/>
    <property type="match status" value="1"/>
</dbReference>
<feature type="transmembrane region" description="Helical" evidence="2">
    <location>
        <begin position="41"/>
        <end position="63"/>
    </location>
</feature>
<reference evidence="4 5" key="1">
    <citation type="journal article" date="2017" name="BMC Genomics">
        <title>Comparative and functional genomics of the Lactococcus lactis taxon; insights into evolution and niche adaptation.</title>
        <authorList>
            <person name="Kelleher P."/>
            <person name="Bottacini F."/>
            <person name="Mahony J."/>
            <person name="Kilcawley K.N."/>
            <person name="van Sinderen D."/>
        </authorList>
    </citation>
    <scope>NUCLEOTIDE SEQUENCE [LARGE SCALE GENOMIC DNA]</scope>
    <source>
        <strain evidence="4 5">JM3</strain>
    </source>
</reference>
<protein>
    <submittedName>
        <fullName evidence="4">FtsK/SpoIIIE domain-containing protein</fullName>
    </submittedName>
</protein>
<dbReference type="GO" id="GO:0005524">
    <property type="term" value="F:ATP binding"/>
    <property type="evidence" value="ECO:0007669"/>
    <property type="project" value="UniProtKB-UniRule"/>
</dbReference>
<sequence>MIEKIIEFITRLPPFGGFKAKLTVDESQFQIRIKNQIRKRWFLKIWFAVTLILIVISNLRNIFPSLSNIFSGKSIIFDSRFLLISLMGLLFSLFLKGAWKLLHSKYSIIERWKLENLLRDFTEEANILAQHDNSFNFTKSVKWSYSVSNQKITINLKTGGHINFDMEKDIARRLLGFLIKETDDIWILEDNSIVNGTIKTIFSHHADERLVIDDISKLRKSKMVDISLTKQLSWDIKKQPQIGIFGKTSSGKTSLIKSIIISFLANNKNNQLMLIDGKASFLAQSGKFAKISTATTAEECLKLLNDAIEIMNQRYDEMNHDLADESDVTYIEKFPDKGTILIACDELLSLASATQASDKMKKPADRLMPQISDRILSLIVKSRQASIAILISGQAFPASLLGDSIVRSNLGMIVNLGRTTQVQAQELFSMNLKDLPQADSSNYEGVIWLDGLNWEIPKVFCSPYYDDKKLPFKATLLKLTEAQGGGLPQA</sequence>
<keyword evidence="2" id="KW-1133">Transmembrane helix</keyword>
<dbReference type="RefSeq" id="WP_011676224.1">
    <property type="nucleotide sequence ID" value="NZ_CP015901.2"/>
</dbReference>
<name>A0AA34TIU8_LACLC</name>
<evidence type="ECO:0000313" key="5">
    <source>
        <dbReference type="Proteomes" id="UP000192161"/>
    </source>
</evidence>
<dbReference type="InterPro" id="IPR027417">
    <property type="entry name" value="P-loop_NTPase"/>
</dbReference>
<gene>
    <name evidence="4" type="ORF">LLJM3_1349</name>
</gene>
<evidence type="ECO:0000256" key="2">
    <source>
        <dbReference type="SAM" id="Phobius"/>
    </source>
</evidence>
<proteinExistence type="predicted"/>
<feature type="binding site" evidence="1">
    <location>
        <begin position="246"/>
        <end position="253"/>
    </location>
    <ligand>
        <name>ATP</name>
        <dbReference type="ChEBI" id="CHEBI:30616"/>
    </ligand>
</feature>
<evidence type="ECO:0000313" key="4">
    <source>
        <dbReference type="EMBL" id="ARE23538.1"/>
    </source>
</evidence>
<dbReference type="InterPro" id="IPR002543">
    <property type="entry name" value="FtsK_dom"/>
</dbReference>
<dbReference type="EMBL" id="CP015901">
    <property type="protein sequence ID" value="ARE23538.1"/>
    <property type="molecule type" value="Genomic_DNA"/>
</dbReference>
<keyword evidence="1" id="KW-0547">Nucleotide-binding</keyword>
<dbReference type="Gene3D" id="3.40.50.300">
    <property type="entry name" value="P-loop containing nucleotide triphosphate hydrolases"/>
    <property type="match status" value="1"/>
</dbReference>
<dbReference type="AlphaFoldDB" id="A0AA34TIU8"/>
<organism evidence="4 5">
    <name type="scientific">Lactococcus lactis subsp. cremoris</name>
    <name type="common">Streptococcus cremoris</name>
    <dbReference type="NCBI Taxonomy" id="1359"/>
    <lineage>
        <taxon>Bacteria</taxon>
        <taxon>Bacillati</taxon>
        <taxon>Bacillota</taxon>
        <taxon>Bacilli</taxon>
        <taxon>Lactobacillales</taxon>
        <taxon>Streptococcaceae</taxon>
        <taxon>Lactococcus</taxon>
    </lineage>
</organism>
<dbReference type="SUPFAM" id="SSF52540">
    <property type="entry name" value="P-loop containing nucleoside triphosphate hydrolases"/>
    <property type="match status" value="2"/>
</dbReference>
<keyword evidence="2" id="KW-0812">Transmembrane</keyword>
<feature type="domain" description="FtsK" evidence="3">
    <location>
        <begin position="229"/>
        <end position="425"/>
    </location>
</feature>
<evidence type="ECO:0000259" key="3">
    <source>
        <dbReference type="PROSITE" id="PS50901"/>
    </source>
</evidence>
<evidence type="ECO:0000256" key="1">
    <source>
        <dbReference type="PROSITE-ProRule" id="PRU00289"/>
    </source>
</evidence>
<dbReference type="GO" id="GO:0003677">
    <property type="term" value="F:DNA binding"/>
    <property type="evidence" value="ECO:0007669"/>
    <property type="project" value="InterPro"/>
</dbReference>
<accession>A0AA34TIU8</accession>